<feature type="compositionally biased region" description="Basic and acidic residues" evidence="1">
    <location>
        <begin position="200"/>
        <end position="220"/>
    </location>
</feature>
<evidence type="ECO:0000256" key="1">
    <source>
        <dbReference type="SAM" id="MobiDB-lite"/>
    </source>
</evidence>
<evidence type="ECO:0000313" key="4">
    <source>
        <dbReference type="RefSeq" id="XP_022730118.1"/>
    </source>
</evidence>
<feature type="region of interest" description="Disordered" evidence="1">
    <location>
        <begin position="135"/>
        <end position="155"/>
    </location>
</feature>
<keyword evidence="3" id="KW-1185">Reference proteome</keyword>
<dbReference type="PANTHER" id="PTHR33492:SF4">
    <property type="entry name" value="OS02G0174300 PROTEIN"/>
    <property type="match status" value="1"/>
</dbReference>
<dbReference type="AlphaFoldDB" id="A0A6P5XPN4"/>
<dbReference type="OrthoDB" id="1927263at2759"/>
<organism evidence="3 4">
    <name type="scientific">Durio zibethinus</name>
    <name type="common">Durian</name>
    <dbReference type="NCBI Taxonomy" id="66656"/>
    <lineage>
        <taxon>Eukaryota</taxon>
        <taxon>Viridiplantae</taxon>
        <taxon>Streptophyta</taxon>
        <taxon>Embryophyta</taxon>
        <taxon>Tracheophyta</taxon>
        <taxon>Spermatophyta</taxon>
        <taxon>Magnoliopsida</taxon>
        <taxon>eudicotyledons</taxon>
        <taxon>Gunneridae</taxon>
        <taxon>Pentapetalae</taxon>
        <taxon>rosids</taxon>
        <taxon>malvids</taxon>
        <taxon>Malvales</taxon>
        <taxon>Malvaceae</taxon>
        <taxon>Helicteroideae</taxon>
        <taxon>Durio</taxon>
    </lineage>
</organism>
<evidence type="ECO:0000259" key="2">
    <source>
        <dbReference type="Pfam" id="PF13837"/>
    </source>
</evidence>
<gene>
    <name evidence="4 5" type="primary">LOC111285126</name>
</gene>
<reference evidence="4 5" key="1">
    <citation type="submission" date="2025-04" db="UniProtKB">
        <authorList>
            <consortium name="RefSeq"/>
        </authorList>
    </citation>
    <scope>IDENTIFICATION</scope>
    <source>
        <tissue evidence="4 5">Fruit stalk</tissue>
    </source>
</reference>
<dbReference type="KEGG" id="dzi:111285126"/>
<dbReference type="RefSeq" id="XP_022730119.1">
    <property type="nucleotide sequence ID" value="XM_022874384.1"/>
</dbReference>
<evidence type="ECO:0000313" key="5">
    <source>
        <dbReference type="RefSeq" id="XP_022730119.1"/>
    </source>
</evidence>
<dbReference type="PANTHER" id="PTHR33492">
    <property type="entry name" value="OSJNBA0043A12.37 PROTEIN-RELATED"/>
    <property type="match status" value="1"/>
</dbReference>
<feature type="region of interest" description="Disordered" evidence="1">
    <location>
        <begin position="189"/>
        <end position="220"/>
    </location>
</feature>
<dbReference type="Proteomes" id="UP000515121">
    <property type="component" value="Unplaced"/>
</dbReference>
<dbReference type="Pfam" id="PF13837">
    <property type="entry name" value="Myb_DNA-bind_4"/>
    <property type="match status" value="1"/>
</dbReference>
<protein>
    <submittedName>
        <fullName evidence="4 5">Trihelix transcription factor ASR3</fullName>
    </submittedName>
</protein>
<proteinExistence type="predicted"/>
<dbReference type="GeneID" id="111285126"/>
<feature type="compositionally biased region" description="Basic and acidic residues" evidence="1">
    <location>
        <begin position="135"/>
        <end position="151"/>
    </location>
</feature>
<sequence>MEHEDDNPSRLSGIRRTRSLASPYWAAHHLLILVNEIAATEADCSNALSSFQKWKIIVENCNALGVPHSSNQCRRKWNLLLHDYKKIKRWESESGLRDSYWSLDGQRRKQYELPENFEEDLFKAINDVVRLLEDKSGTDRDSDPEAQDDKLGIIADLGPRKQKRKLIPLRSPAEAKSHKRCAVEKLKEIHLAEQPQESPSEEKLQRSEAEERSWRTEAEENPEKCYMDINHMFSMKDEEQSMVARLGENAEQIHAVVEENFNDHRAANVKNVDDSRTDFIRRQGDLLIGCLGDILSTLNQFSELV</sequence>
<accession>A0A6P5XPN4</accession>
<dbReference type="InterPro" id="IPR044822">
    <property type="entry name" value="Myb_DNA-bind_4"/>
</dbReference>
<feature type="domain" description="Myb/SANT-like DNA-binding" evidence="2">
    <location>
        <begin position="25"/>
        <end position="95"/>
    </location>
</feature>
<dbReference type="RefSeq" id="XP_022730118.1">
    <property type="nucleotide sequence ID" value="XM_022874383.1"/>
</dbReference>
<name>A0A6P5XPN4_DURZI</name>
<dbReference type="Gene3D" id="1.10.10.60">
    <property type="entry name" value="Homeodomain-like"/>
    <property type="match status" value="1"/>
</dbReference>
<evidence type="ECO:0000313" key="3">
    <source>
        <dbReference type="Proteomes" id="UP000515121"/>
    </source>
</evidence>